<reference evidence="2" key="1">
    <citation type="submission" date="2019-12" db="EMBL/GenBank/DDBJ databases">
        <title>An insight into the sialome of adult female Ixodes ricinus ticks feeding for 6 days.</title>
        <authorList>
            <person name="Perner J."/>
            <person name="Ribeiro J.M.C."/>
        </authorList>
    </citation>
    <scope>NUCLEOTIDE SEQUENCE</scope>
    <source>
        <strain evidence="2">Semi-engorged</strain>
        <tissue evidence="2">Salivary glands</tissue>
    </source>
</reference>
<accession>A0A6B0UIV0</accession>
<sequence length="109" mass="10840">MSPTRSAPSSPPSPSLPFSLSPPCVTGSPAGASALSAPALLSIFTSRPPQSSPYAFSLRSFSGLILVSALLDHAGARAANSGIGARTAPNSFASSLIFVGSLEPISLNA</sequence>
<protein>
    <submittedName>
        <fullName evidence="2">Putative secreted protein</fullName>
    </submittedName>
</protein>
<name>A0A6B0UIV0_IXORI</name>
<proteinExistence type="predicted"/>
<evidence type="ECO:0000313" key="2">
    <source>
        <dbReference type="EMBL" id="MXU89590.1"/>
    </source>
</evidence>
<dbReference type="EMBL" id="GIFC01007507">
    <property type="protein sequence ID" value="MXU89590.1"/>
    <property type="molecule type" value="Transcribed_RNA"/>
</dbReference>
<organism evidence="2">
    <name type="scientific">Ixodes ricinus</name>
    <name type="common">Common tick</name>
    <name type="synonym">Acarus ricinus</name>
    <dbReference type="NCBI Taxonomy" id="34613"/>
    <lineage>
        <taxon>Eukaryota</taxon>
        <taxon>Metazoa</taxon>
        <taxon>Ecdysozoa</taxon>
        <taxon>Arthropoda</taxon>
        <taxon>Chelicerata</taxon>
        <taxon>Arachnida</taxon>
        <taxon>Acari</taxon>
        <taxon>Parasitiformes</taxon>
        <taxon>Ixodida</taxon>
        <taxon>Ixodoidea</taxon>
        <taxon>Ixodidae</taxon>
        <taxon>Ixodinae</taxon>
        <taxon>Ixodes</taxon>
    </lineage>
</organism>
<feature type="region of interest" description="Disordered" evidence="1">
    <location>
        <begin position="1"/>
        <end position="20"/>
    </location>
</feature>
<dbReference type="AlphaFoldDB" id="A0A6B0UIV0"/>
<evidence type="ECO:0000256" key="1">
    <source>
        <dbReference type="SAM" id="MobiDB-lite"/>
    </source>
</evidence>